<dbReference type="Pfam" id="PF01471">
    <property type="entry name" value="PG_binding_1"/>
    <property type="match status" value="1"/>
</dbReference>
<evidence type="ECO:0000256" key="5">
    <source>
        <dbReference type="RuleBase" id="RU004404"/>
    </source>
</evidence>
<sequence length="491" mass="54022">MKLHKVHIVLILVGALLLGFAGAYLGMTLAKPDQADQQVEENETADNDTNGENATENQSEIPEQWSKVTQAYNLIKDNYLEGADEQQLIEGAIEGMLATLGDPYSTYMDVETMKQFNEQIESSFEGIGAEVSMVNGMVTIVSPIKDSPAEKAGLRPNDQVLEVDGESLEGLDLNEAVAKIRGEKGSEVVLTILREGTAEPFEMTIVRDTIPIETVYSETKTIDGKKTGIIELTNFAETTSQDFNTQLQALEDEGIEGLIIDVRGNPGGLLNSVEEILMNFVPEDVPYVQIEDQEGKKTPYYSKLKEKKDYPISVVVNEGSASASEILAVALKEIGYDIVGTTSFGKGTVQQAVPLGDGSTIKLTFYKWLSPEGTWIHETGVEPTVEVEQPEYFYTNPVQIEEPLAYDQSDVKIANVQIMLNGLGYETDRTDGYFNKVTEEAVIAFQQENDLEATGVVDQETASALELKVVEKIRSGEDDVQLDRALEELYK</sequence>
<dbReference type="Proteomes" id="UP001444625">
    <property type="component" value="Unassembled WGS sequence"/>
</dbReference>
<dbReference type="InterPro" id="IPR036366">
    <property type="entry name" value="PGBDSf"/>
</dbReference>
<dbReference type="CDD" id="cd06782">
    <property type="entry name" value="cpPDZ_CPP-like"/>
    <property type="match status" value="1"/>
</dbReference>
<evidence type="ECO:0000313" key="9">
    <source>
        <dbReference type="Proteomes" id="UP001444625"/>
    </source>
</evidence>
<dbReference type="InterPro" id="IPR005151">
    <property type="entry name" value="Tail-specific_protease"/>
</dbReference>
<dbReference type="InterPro" id="IPR001478">
    <property type="entry name" value="PDZ"/>
</dbReference>
<dbReference type="SUPFAM" id="SSF52096">
    <property type="entry name" value="ClpP/crotonase"/>
    <property type="match status" value="1"/>
</dbReference>
<evidence type="ECO:0000256" key="1">
    <source>
        <dbReference type="ARBA" id="ARBA00009179"/>
    </source>
</evidence>
<dbReference type="SMART" id="SM00228">
    <property type="entry name" value="PDZ"/>
    <property type="match status" value="1"/>
</dbReference>
<dbReference type="Gene3D" id="1.10.101.10">
    <property type="entry name" value="PGBD-like superfamily/PGBD"/>
    <property type="match status" value="1"/>
</dbReference>
<dbReference type="EMBL" id="JBDIML010000005">
    <property type="protein sequence ID" value="MEN2768531.1"/>
    <property type="molecule type" value="Genomic_DNA"/>
</dbReference>
<name>A0ABU9XJR6_9BACI</name>
<accession>A0ABU9XJR6</accession>
<evidence type="ECO:0000256" key="4">
    <source>
        <dbReference type="ARBA" id="ARBA00022825"/>
    </source>
</evidence>
<dbReference type="NCBIfam" id="TIGR00225">
    <property type="entry name" value="prc"/>
    <property type="match status" value="1"/>
</dbReference>
<evidence type="ECO:0000256" key="3">
    <source>
        <dbReference type="ARBA" id="ARBA00022801"/>
    </source>
</evidence>
<dbReference type="InterPro" id="IPR055210">
    <property type="entry name" value="CtpA/B_N"/>
</dbReference>
<dbReference type="PANTHER" id="PTHR32060">
    <property type="entry name" value="TAIL-SPECIFIC PROTEASE"/>
    <property type="match status" value="1"/>
</dbReference>
<comment type="similarity">
    <text evidence="1 5">Belongs to the peptidase S41A family.</text>
</comment>
<dbReference type="SUPFAM" id="SSF47090">
    <property type="entry name" value="PGBD-like"/>
    <property type="match status" value="1"/>
</dbReference>
<dbReference type="PROSITE" id="PS50106">
    <property type="entry name" value="PDZ"/>
    <property type="match status" value="1"/>
</dbReference>
<proteinExistence type="inferred from homology"/>
<evidence type="ECO:0000259" key="7">
    <source>
        <dbReference type="PROSITE" id="PS50106"/>
    </source>
</evidence>
<dbReference type="Pfam" id="PF03572">
    <property type="entry name" value="Peptidase_S41"/>
    <property type="match status" value="1"/>
</dbReference>
<organism evidence="8 9">
    <name type="scientific">Ornithinibacillus xuwenensis</name>
    <dbReference type="NCBI Taxonomy" id="3144668"/>
    <lineage>
        <taxon>Bacteria</taxon>
        <taxon>Bacillati</taxon>
        <taxon>Bacillota</taxon>
        <taxon>Bacilli</taxon>
        <taxon>Bacillales</taxon>
        <taxon>Bacillaceae</taxon>
        <taxon>Ornithinibacillus</taxon>
    </lineage>
</organism>
<dbReference type="Pfam" id="PF17820">
    <property type="entry name" value="PDZ_6"/>
    <property type="match status" value="1"/>
</dbReference>
<reference evidence="8 9" key="1">
    <citation type="submission" date="2024-05" db="EMBL/GenBank/DDBJ databases">
        <authorList>
            <person name="Haq I."/>
            <person name="Ullah Z."/>
            <person name="Ahmad R."/>
            <person name="Li M."/>
            <person name="Tong Y."/>
        </authorList>
    </citation>
    <scope>NUCLEOTIDE SEQUENCE [LARGE SCALE GENOMIC DNA]</scope>
    <source>
        <strain evidence="8 9">16A2E</strain>
    </source>
</reference>
<keyword evidence="9" id="KW-1185">Reference proteome</keyword>
<dbReference type="InterPro" id="IPR036034">
    <property type="entry name" value="PDZ_sf"/>
</dbReference>
<feature type="compositionally biased region" description="Polar residues" evidence="6">
    <location>
        <begin position="47"/>
        <end position="63"/>
    </location>
</feature>
<dbReference type="InterPro" id="IPR041489">
    <property type="entry name" value="PDZ_6"/>
</dbReference>
<feature type="domain" description="PDZ" evidence="7">
    <location>
        <begin position="109"/>
        <end position="181"/>
    </location>
</feature>
<evidence type="ECO:0000313" key="8">
    <source>
        <dbReference type="EMBL" id="MEN2768531.1"/>
    </source>
</evidence>
<feature type="region of interest" description="Disordered" evidence="6">
    <location>
        <begin position="35"/>
        <end position="63"/>
    </location>
</feature>
<dbReference type="Gene3D" id="2.30.42.10">
    <property type="match status" value="1"/>
</dbReference>
<comment type="caution">
    <text evidence="8">The sequence shown here is derived from an EMBL/GenBank/DDBJ whole genome shotgun (WGS) entry which is preliminary data.</text>
</comment>
<dbReference type="Gene3D" id="3.30.750.44">
    <property type="match status" value="1"/>
</dbReference>
<evidence type="ECO:0000256" key="6">
    <source>
        <dbReference type="SAM" id="MobiDB-lite"/>
    </source>
</evidence>
<dbReference type="CDD" id="cd07560">
    <property type="entry name" value="Peptidase_S41_CPP"/>
    <property type="match status" value="1"/>
</dbReference>
<dbReference type="Gene3D" id="3.90.226.10">
    <property type="entry name" value="2-enoyl-CoA Hydratase, Chain A, domain 1"/>
    <property type="match status" value="1"/>
</dbReference>
<dbReference type="InterPro" id="IPR004447">
    <property type="entry name" value="Peptidase_S41A"/>
</dbReference>
<evidence type="ECO:0000256" key="2">
    <source>
        <dbReference type="ARBA" id="ARBA00022670"/>
    </source>
</evidence>
<dbReference type="Pfam" id="PF22694">
    <property type="entry name" value="CtpB_N-like"/>
    <property type="match status" value="1"/>
</dbReference>
<dbReference type="RefSeq" id="WP_345826010.1">
    <property type="nucleotide sequence ID" value="NZ_JBDIML010000005.1"/>
</dbReference>
<dbReference type="InterPro" id="IPR029045">
    <property type="entry name" value="ClpP/crotonase-like_dom_sf"/>
</dbReference>
<dbReference type="InterPro" id="IPR036365">
    <property type="entry name" value="PGBD-like_sf"/>
</dbReference>
<protein>
    <submittedName>
        <fullName evidence="8">S41 family peptidase</fullName>
    </submittedName>
</protein>
<dbReference type="SMART" id="SM00245">
    <property type="entry name" value="TSPc"/>
    <property type="match status" value="1"/>
</dbReference>
<dbReference type="SUPFAM" id="SSF50156">
    <property type="entry name" value="PDZ domain-like"/>
    <property type="match status" value="1"/>
</dbReference>
<dbReference type="InterPro" id="IPR002477">
    <property type="entry name" value="Peptidoglycan-bd-like"/>
</dbReference>
<keyword evidence="2 5" id="KW-0645">Protease</keyword>
<keyword evidence="4 5" id="KW-0720">Serine protease</keyword>
<gene>
    <name evidence="8" type="ORF">ABC228_15220</name>
</gene>
<keyword evidence="3 5" id="KW-0378">Hydrolase</keyword>
<dbReference type="PANTHER" id="PTHR32060:SF29">
    <property type="entry name" value="CARBOXY-TERMINAL PROCESSING PROTEASE CTPB"/>
    <property type="match status" value="1"/>
</dbReference>